<keyword evidence="5" id="KW-1175">Viral attachment to host cell pilus</keyword>
<protein>
    <submittedName>
        <fullName evidence="8">Maturation protein</fullName>
    </submittedName>
</protein>
<keyword evidence="4" id="KW-0946">Virion</keyword>
<dbReference type="EMBL" id="MZ679520">
    <property type="protein sequence ID" value="UJQ85011.1"/>
    <property type="molecule type" value="Genomic_RNA"/>
</dbReference>
<keyword evidence="3" id="KW-1161">Viral attachment to host cell</keyword>
<keyword evidence="9" id="KW-1185">Reference proteome</keyword>
<sequence>MARVSRYRQHFAYDFGDGYYIGAVNNNPIGGEAKYLASSGIRMDDKVGRPISDGTLSYRRFDKTKLGHWSGSVNQPGDPTWTVYHDMPIPHFHGIDLTWYPYTLVYPDLQTVSYYNTAALARSNPSRPEFVPGELIRDLVDLPKMIKSIGDLLRTGYKKRGFAHEAANRYLESKFGWAPLFHDIEMLLDVYKYIDRRNEEINRLYGAYGLKRRIKFGRHTAFATGTIFALSGNSGQVTETARQYAKLAYYATVRWKPTIPPKYYPNHSKMLADAKRAVLGATASGGFASSWDLIPWTWMLGWVSNVRDYVIAHGNTFPCAPGTINRIGEHDIVLELEPTSHSSWLHGTGGSISYTYKTRNIGTGASISAYPPYLKAGRLSTLAALGVQRFR</sequence>
<comment type="subcellular location">
    <subcellularLocation>
        <location evidence="1">Virion</location>
    </subcellularLocation>
</comment>
<name>A0ABY3SUF1_9VIRU</name>
<organism evidence="8 9">
    <name type="scientific">Leviviridae sp</name>
    <dbReference type="NCBI Taxonomy" id="2027243"/>
    <lineage>
        <taxon>Viruses</taxon>
        <taxon>Riboviria</taxon>
        <taxon>Orthornavirae</taxon>
        <taxon>Lenarviricota</taxon>
        <taxon>Leviviricetes</taxon>
        <taxon>Norzivirales</taxon>
        <taxon>Fiersviridae</taxon>
    </lineage>
</organism>
<evidence type="ECO:0000256" key="2">
    <source>
        <dbReference type="ARBA" id="ARBA00022581"/>
    </source>
</evidence>
<evidence type="ECO:0000313" key="9">
    <source>
        <dbReference type="Proteomes" id="UP001058904"/>
    </source>
</evidence>
<evidence type="ECO:0000313" key="8">
    <source>
        <dbReference type="EMBL" id="UJQ85011.1"/>
    </source>
</evidence>
<dbReference type="InterPro" id="IPR005563">
    <property type="entry name" value="A_protein"/>
</dbReference>
<evidence type="ECO:0000256" key="1">
    <source>
        <dbReference type="ARBA" id="ARBA00004328"/>
    </source>
</evidence>
<evidence type="ECO:0000256" key="7">
    <source>
        <dbReference type="ARBA" id="ARBA00035110"/>
    </source>
</evidence>
<comment type="similarity">
    <text evidence="7">Belongs to the Leviviricetes maturation protein family.</text>
</comment>
<evidence type="ECO:0000256" key="4">
    <source>
        <dbReference type="ARBA" id="ARBA00022844"/>
    </source>
</evidence>
<reference evidence="8" key="1">
    <citation type="submission" date="2021-05" db="EMBL/GenBank/DDBJ databases">
        <authorList>
            <person name="Chen Y.-M."/>
            <person name="Zhang Y.-Z."/>
        </authorList>
    </citation>
    <scope>NUCLEOTIDE SEQUENCE</scope>
    <source>
        <strain evidence="8">46-k141_129773</strain>
    </source>
</reference>
<evidence type="ECO:0000256" key="5">
    <source>
        <dbReference type="ARBA" id="ARBA00023104"/>
    </source>
</evidence>
<evidence type="ECO:0000256" key="6">
    <source>
        <dbReference type="ARBA" id="ARBA00023296"/>
    </source>
</evidence>
<keyword evidence="6" id="KW-1160">Virus entry into host cell</keyword>
<accession>A0ABY3SUF1</accession>
<dbReference type="Pfam" id="PF03863">
    <property type="entry name" value="Phage_mat-A"/>
    <property type="match status" value="1"/>
</dbReference>
<proteinExistence type="inferred from homology"/>
<evidence type="ECO:0000256" key="3">
    <source>
        <dbReference type="ARBA" id="ARBA00022804"/>
    </source>
</evidence>
<dbReference type="Proteomes" id="UP001058904">
    <property type="component" value="Segment"/>
</dbReference>
<reference evidence="8" key="2">
    <citation type="journal article" date="2022" name="Nat. Microbiol.">
        <title>RNA viromes from terrestrial sites across China expand environmental viral diversity.</title>
        <authorList>
            <person name="Chiapello M."/>
            <person name="Rodriguez-Romero J."/>
            <person name="Ayllon M.A."/>
            <person name="Turina M."/>
        </authorList>
    </citation>
    <scope>NUCLEOTIDE SEQUENCE</scope>
    <source>
        <strain evidence="8">46-k141_129773</strain>
    </source>
</reference>
<keyword evidence="2" id="KW-0945">Host-virus interaction</keyword>